<dbReference type="InterPro" id="IPR042072">
    <property type="entry name" value="DsrC-like_C"/>
</dbReference>
<dbReference type="PIRSF" id="PIRSF006223">
    <property type="entry name" value="DsrC_TusE"/>
    <property type="match status" value="1"/>
</dbReference>
<dbReference type="NCBIfam" id="TIGR03342">
    <property type="entry name" value="dsrC_tusE_dsvC"/>
    <property type="match status" value="1"/>
</dbReference>
<dbReference type="InterPro" id="IPR025526">
    <property type="entry name" value="DsrC-like_dom_sf"/>
</dbReference>
<evidence type="ECO:0000313" key="8">
    <source>
        <dbReference type="Proteomes" id="UP000006811"/>
    </source>
</evidence>
<evidence type="ECO:0000256" key="1">
    <source>
        <dbReference type="ARBA" id="ARBA00004496"/>
    </source>
</evidence>
<protein>
    <recommendedName>
        <fullName evidence="5">Sulfurtransferase</fullName>
        <ecNumber evidence="5">2.8.1.-</ecNumber>
    </recommendedName>
</protein>
<evidence type="ECO:0000256" key="2">
    <source>
        <dbReference type="ARBA" id="ARBA00022490"/>
    </source>
</evidence>
<dbReference type="KEGG" id="baj:BCTU_301"/>
<dbReference type="HOGENOM" id="CLU_153199_1_0_6"/>
<dbReference type="SUPFAM" id="SSF69721">
    <property type="entry name" value="DsrC, the gamma subunit of dissimilatory sulfite reductase"/>
    <property type="match status" value="1"/>
</dbReference>
<comment type="similarity">
    <text evidence="5">Belongs to the dsrC/tusE family.</text>
</comment>
<dbReference type="EMBL" id="CP001817">
    <property type="protein sequence ID" value="AEH39872.1"/>
    <property type="molecule type" value="Genomic_DNA"/>
</dbReference>
<evidence type="ECO:0000256" key="3">
    <source>
        <dbReference type="ARBA" id="ARBA00025277"/>
    </source>
</evidence>
<dbReference type="PANTHER" id="PTHR37010">
    <property type="entry name" value="SULFURTRANSFERASE TUSE"/>
    <property type="match status" value="1"/>
</dbReference>
<dbReference type="PANTHER" id="PTHR37010:SF1">
    <property type="entry name" value="SULFURTRANSFERASE TUSE"/>
    <property type="match status" value="1"/>
</dbReference>
<name>F7WZK5_9GAMM</name>
<evidence type="ECO:0000256" key="5">
    <source>
        <dbReference type="PIRNR" id="PIRNR006223"/>
    </source>
</evidence>
<keyword evidence="5" id="KW-0808">Transferase</keyword>
<dbReference type="OrthoDB" id="9786347at2"/>
<dbReference type="GO" id="GO:0005737">
    <property type="term" value="C:cytoplasm"/>
    <property type="evidence" value="ECO:0007669"/>
    <property type="project" value="UniProtKB-SubCell"/>
</dbReference>
<sequence>MNKKTKYYKNNKKIPKQWNIKKAHLIAKKLNILLTHEHWKIIFLIKKFYKKYNIIPTTRMLLLSLKKEYKMLLTSQDLYILFKNTPMKNISKISGLPEPQTCL</sequence>
<dbReference type="EC" id="2.8.1.-" evidence="5"/>
<dbReference type="STRING" id="261317.BCTU_301"/>
<feature type="active site" description="Cysteine persulfide intermediate" evidence="6">
    <location>
        <position position="102"/>
    </location>
</feature>
<evidence type="ECO:0000256" key="6">
    <source>
        <dbReference type="PIRSR" id="PIRSR006223-50"/>
    </source>
</evidence>
<dbReference type="GO" id="GO:0016740">
    <property type="term" value="F:transferase activity"/>
    <property type="evidence" value="ECO:0007669"/>
    <property type="project" value="UniProtKB-KW"/>
</dbReference>
<dbReference type="eggNOG" id="COG2920">
    <property type="taxonomic scope" value="Bacteria"/>
</dbReference>
<dbReference type="AlphaFoldDB" id="F7WZK5"/>
<dbReference type="InterPro" id="IPR007453">
    <property type="entry name" value="DsrC/TusE"/>
</dbReference>
<keyword evidence="8" id="KW-1185">Reference proteome</keyword>
<dbReference type="GO" id="GO:0002143">
    <property type="term" value="P:tRNA wobble position uridine thiolation"/>
    <property type="evidence" value="ECO:0007669"/>
    <property type="project" value="TreeGrafter"/>
</dbReference>
<dbReference type="GO" id="GO:0097163">
    <property type="term" value="F:sulfur carrier activity"/>
    <property type="evidence" value="ECO:0007669"/>
    <property type="project" value="TreeGrafter"/>
</dbReference>
<reference evidence="7 8" key="1">
    <citation type="journal article" date="2011" name="Appl. Environ. Microbiol.">
        <title>The genome of Buchnera aphidicola from the aphid Cinara tujafilina provides new clues about the evolutionary history of metabolic losses in bacterial endosymbionts.</title>
        <authorList>
            <person name="Lamelas A."/>
            <person name="Gosalbes M.J."/>
            <person name="Moya A."/>
            <person name="Latorre A."/>
        </authorList>
    </citation>
    <scope>NUCLEOTIDE SEQUENCE [LARGE SCALE GENOMIC DNA]</scope>
    <source>
        <strain evidence="8">Cinara tujafilina</strain>
    </source>
</reference>
<evidence type="ECO:0000313" key="7">
    <source>
        <dbReference type="EMBL" id="AEH39872.1"/>
    </source>
</evidence>
<comment type="subcellular location">
    <subcellularLocation>
        <location evidence="1">Cytoplasm</location>
    </subcellularLocation>
</comment>
<evidence type="ECO:0000256" key="4">
    <source>
        <dbReference type="ARBA" id="ARBA00025918"/>
    </source>
</evidence>
<proteinExistence type="inferred from homology"/>
<dbReference type="Pfam" id="PF04358">
    <property type="entry name" value="DsrC"/>
    <property type="match status" value="1"/>
</dbReference>
<dbReference type="Proteomes" id="UP000006811">
    <property type="component" value="Chromosome"/>
</dbReference>
<comment type="subunit">
    <text evidence="4">Interacts with the TusBCD complex. Interacts with MnmA.</text>
</comment>
<dbReference type="Gene3D" id="1.10.10.370">
    <property type="entry name" value="DsrC-like protein, C-terminal domain"/>
    <property type="match status" value="1"/>
</dbReference>
<organism evidence="7 8">
    <name type="scientific">Buchnera aphidicola</name>
    <name type="common">Cinara tujafilina</name>
    <dbReference type="NCBI Taxonomy" id="261317"/>
    <lineage>
        <taxon>Bacteria</taxon>
        <taxon>Pseudomonadati</taxon>
        <taxon>Pseudomonadota</taxon>
        <taxon>Gammaproteobacteria</taxon>
        <taxon>Enterobacterales</taxon>
        <taxon>Erwiniaceae</taxon>
        <taxon>Buchnera</taxon>
    </lineage>
</organism>
<accession>F7WZK5</accession>
<gene>
    <name evidence="7" type="primary">yccK</name>
    <name evidence="7" type="ORF">BCTU_301</name>
</gene>
<comment type="function">
    <text evidence="3">Part of a sulfur-relay system required for 2-thiolation of 5-methylaminomethyl-2-thiouridine (mnm(5)s(2)U) at tRNA wobble positions. Could accept sulfur from TusD.</text>
</comment>
<keyword evidence="2" id="KW-0963">Cytoplasm</keyword>